<protein>
    <submittedName>
        <fullName evidence="3">Zinc knuckle domain containing protein</fullName>
    </submittedName>
</protein>
<evidence type="ECO:0000259" key="2">
    <source>
        <dbReference type="Pfam" id="PF22936"/>
    </source>
</evidence>
<keyword evidence="4" id="KW-1185">Reference proteome</keyword>
<dbReference type="OrthoDB" id="6779775at2759"/>
<dbReference type="Proteomes" id="UP000036403">
    <property type="component" value="Unassembled WGS sequence"/>
</dbReference>
<dbReference type="PANTHER" id="PTHR47592">
    <property type="entry name" value="PBF68 PROTEIN"/>
    <property type="match status" value="1"/>
</dbReference>
<dbReference type="EMBL" id="LBMM01011438">
    <property type="protein sequence ID" value="KMQ86841.1"/>
    <property type="molecule type" value="Genomic_DNA"/>
</dbReference>
<evidence type="ECO:0000259" key="1">
    <source>
        <dbReference type="Pfam" id="PF00098"/>
    </source>
</evidence>
<dbReference type="GO" id="GO:0008270">
    <property type="term" value="F:zinc ion binding"/>
    <property type="evidence" value="ECO:0007669"/>
    <property type="project" value="InterPro"/>
</dbReference>
<evidence type="ECO:0000313" key="4">
    <source>
        <dbReference type="Proteomes" id="UP000036403"/>
    </source>
</evidence>
<proteinExistence type="predicted"/>
<accession>A0A0J7K9E4</accession>
<feature type="domain" description="CCHC-type" evidence="1">
    <location>
        <begin position="133"/>
        <end position="147"/>
    </location>
</feature>
<dbReference type="PANTHER" id="PTHR47592:SF27">
    <property type="entry name" value="OS08G0421700 PROTEIN"/>
    <property type="match status" value="1"/>
</dbReference>
<comment type="caution">
    <text evidence="3">The sequence shown here is derived from an EMBL/GenBank/DDBJ whole genome shotgun (WGS) entry which is preliminary data.</text>
</comment>
<dbReference type="PaxDb" id="67767-A0A0J7K9E4"/>
<sequence>MAEGGRMDMPHFEKLNGKNYALWKLAMAQYFKVYGLRRYIDGSTAGPAKPEDLEVWDKADGKAQLAILSAIESDQLTFVSTCQTAAQMCEELSLSQTIEDSGEALYVKKDKQAKNSKTAKYGQYKNKKDKQYYTCGEIGHFKHECPKRKDTKNDNRKSKQKHNDTDNNTGNACFSCIEAAMVGDKDDKVLADSGASCHMFNDMAWFTEFKKKTETLNLAGEHQLNSTGRGKVAAEAWVNGRWEPVYFKDAMYLPGLRRNLISIGTAESVGAKVEINQVEADLKTWHERALDIHV</sequence>
<evidence type="ECO:0000313" key="3">
    <source>
        <dbReference type="EMBL" id="KMQ86841.1"/>
    </source>
</evidence>
<name>A0A0J7K9E4_LASNI</name>
<organism evidence="3 4">
    <name type="scientific">Lasius niger</name>
    <name type="common">Black garden ant</name>
    <dbReference type="NCBI Taxonomy" id="67767"/>
    <lineage>
        <taxon>Eukaryota</taxon>
        <taxon>Metazoa</taxon>
        <taxon>Ecdysozoa</taxon>
        <taxon>Arthropoda</taxon>
        <taxon>Hexapoda</taxon>
        <taxon>Insecta</taxon>
        <taxon>Pterygota</taxon>
        <taxon>Neoptera</taxon>
        <taxon>Endopterygota</taxon>
        <taxon>Hymenoptera</taxon>
        <taxon>Apocrita</taxon>
        <taxon>Aculeata</taxon>
        <taxon>Formicoidea</taxon>
        <taxon>Formicidae</taxon>
        <taxon>Formicinae</taxon>
        <taxon>Lasius</taxon>
        <taxon>Lasius</taxon>
    </lineage>
</organism>
<dbReference type="SUPFAM" id="SSF57756">
    <property type="entry name" value="Retrovirus zinc finger-like domains"/>
    <property type="match status" value="1"/>
</dbReference>
<feature type="domain" description="Retrovirus-related Pol polyprotein from transposon TNT 1-94-like beta-barrel" evidence="2">
    <location>
        <begin position="190"/>
        <end position="270"/>
    </location>
</feature>
<dbReference type="InterPro" id="IPR036875">
    <property type="entry name" value="Znf_CCHC_sf"/>
</dbReference>
<dbReference type="GO" id="GO:0003676">
    <property type="term" value="F:nucleic acid binding"/>
    <property type="evidence" value="ECO:0007669"/>
    <property type="project" value="InterPro"/>
</dbReference>
<dbReference type="Pfam" id="PF00098">
    <property type="entry name" value="zf-CCHC"/>
    <property type="match status" value="1"/>
</dbReference>
<dbReference type="AlphaFoldDB" id="A0A0J7K9E4"/>
<dbReference type="STRING" id="67767.A0A0J7K9E4"/>
<dbReference type="Pfam" id="PF22936">
    <property type="entry name" value="Pol_BBD"/>
    <property type="match status" value="1"/>
</dbReference>
<gene>
    <name evidence="3" type="ORF">RF55_14077</name>
</gene>
<dbReference type="InterPro" id="IPR054722">
    <property type="entry name" value="PolX-like_BBD"/>
</dbReference>
<dbReference type="InterPro" id="IPR001878">
    <property type="entry name" value="Znf_CCHC"/>
</dbReference>
<reference evidence="3 4" key="1">
    <citation type="submission" date="2015-04" db="EMBL/GenBank/DDBJ databases">
        <title>Lasius niger genome sequencing.</title>
        <authorList>
            <person name="Konorov E.A."/>
            <person name="Nikitin M.A."/>
            <person name="Kirill M.V."/>
            <person name="Chang P."/>
        </authorList>
    </citation>
    <scope>NUCLEOTIDE SEQUENCE [LARGE SCALE GENOMIC DNA]</scope>
    <source>
        <tissue evidence="3">Whole</tissue>
    </source>
</reference>